<keyword evidence="1" id="KW-1133">Transmembrane helix</keyword>
<name>A0ABQ3IWY8_9GAMM</name>
<evidence type="ECO:0008006" key="4">
    <source>
        <dbReference type="Google" id="ProtNLM"/>
    </source>
</evidence>
<reference evidence="3" key="1">
    <citation type="journal article" date="2019" name="Int. J. Syst. Evol. Microbiol.">
        <title>The Global Catalogue of Microorganisms (GCM) 10K type strain sequencing project: providing services to taxonomists for standard genome sequencing and annotation.</title>
        <authorList>
            <consortium name="The Broad Institute Genomics Platform"/>
            <consortium name="The Broad Institute Genome Sequencing Center for Infectious Disease"/>
            <person name="Wu L."/>
            <person name="Ma J."/>
        </authorList>
    </citation>
    <scope>NUCLEOTIDE SEQUENCE [LARGE SCALE GENOMIC DNA]</scope>
    <source>
        <strain evidence="3">CGMCC 1.15922</strain>
    </source>
</reference>
<feature type="transmembrane region" description="Helical" evidence="1">
    <location>
        <begin position="45"/>
        <end position="62"/>
    </location>
</feature>
<evidence type="ECO:0000313" key="2">
    <source>
        <dbReference type="EMBL" id="GHE95545.1"/>
    </source>
</evidence>
<gene>
    <name evidence="2" type="ORF">GCM10011501_26310</name>
</gene>
<sequence>MSPLPEILISPNTKRNGMTLTVFSVLAFFLLLTLGQIFWHTAKLPLIFLILVSFVGLVLGIVKLMEPEYSFKLDPIAFNFIHRKGAWSLPWAVIKNARPVKNVSGIDTEELGYIGLSVTHISEIASRIPPRLANHLIHEQRPILLYCVSRGLLSIEEAVVNFNEFVVDQHSLKGPVAGFLHQCTLLHGVFGAHLFIPQTDIDRSMDEFSRLLLDCKASHHRYKT</sequence>
<keyword evidence="1" id="KW-0812">Transmembrane</keyword>
<protein>
    <recommendedName>
        <fullName evidence="4">DUF2982 domain-containing protein</fullName>
    </recommendedName>
</protein>
<feature type="transmembrane region" description="Helical" evidence="1">
    <location>
        <begin position="20"/>
        <end position="39"/>
    </location>
</feature>
<proteinExistence type="predicted"/>
<dbReference type="Pfam" id="PF11201">
    <property type="entry name" value="DUF2982"/>
    <property type="match status" value="1"/>
</dbReference>
<keyword evidence="1" id="KW-0472">Membrane</keyword>
<dbReference type="Proteomes" id="UP000626370">
    <property type="component" value="Unassembled WGS sequence"/>
</dbReference>
<accession>A0ABQ3IWY8</accession>
<dbReference type="RefSeq" id="WP_189378717.1">
    <property type="nucleotide sequence ID" value="NZ_BNAH01000011.1"/>
</dbReference>
<organism evidence="2 3">
    <name type="scientific">Thalassotalea profundi</name>
    <dbReference type="NCBI Taxonomy" id="2036687"/>
    <lineage>
        <taxon>Bacteria</taxon>
        <taxon>Pseudomonadati</taxon>
        <taxon>Pseudomonadota</taxon>
        <taxon>Gammaproteobacteria</taxon>
        <taxon>Alteromonadales</taxon>
        <taxon>Colwelliaceae</taxon>
        <taxon>Thalassotalea</taxon>
    </lineage>
</organism>
<keyword evidence="3" id="KW-1185">Reference proteome</keyword>
<comment type="caution">
    <text evidence="2">The sequence shown here is derived from an EMBL/GenBank/DDBJ whole genome shotgun (WGS) entry which is preliminary data.</text>
</comment>
<evidence type="ECO:0000256" key="1">
    <source>
        <dbReference type="SAM" id="Phobius"/>
    </source>
</evidence>
<evidence type="ECO:0000313" key="3">
    <source>
        <dbReference type="Proteomes" id="UP000626370"/>
    </source>
</evidence>
<dbReference type="EMBL" id="BNAH01000011">
    <property type="protein sequence ID" value="GHE95545.1"/>
    <property type="molecule type" value="Genomic_DNA"/>
</dbReference>
<dbReference type="InterPro" id="IPR021367">
    <property type="entry name" value="DUF2982"/>
</dbReference>